<dbReference type="SUPFAM" id="SSF57850">
    <property type="entry name" value="RING/U-box"/>
    <property type="match status" value="1"/>
</dbReference>
<dbReference type="GO" id="GO:0008270">
    <property type="term" value="F:zinc ion binding"/>
    <property type="evidence" value="ECO:0007669"/>
    <property type="project" value="UniProtKB-KW"/>
</dbReference>
<gene>
    <name evidence="7" type="ORF">EUX98_g5638</name>
</gene>
<organism evidence="7 8">
    <name type="scientific">Antrodiella citrinella</name>
    <dbReference type="NCBI Taxonomy" id="2447956"/>
    <lineage>
        <taxon>Eukaryota</taxon>
        <taxon>Fungi</taxon>
        <taxon>Dikarya</taxon>
        <taxon>Basidiomycota</taxon>
        <taxon>Agaricomycotina</taxon>
        <taxon>Agaricomycetes</taxon>
        <taxon>Polyporales</taxon>
        <taxon>Steccherinaceae</taxon>
        <taxon>Antrodiella</taxon>
    </lineage>
</organism>
<dbReference type="Proteomes" id="UP000308730">
    <property type="component" value="Unassembled WGS sequence"/>
</dbReference>
<dbReference type="InterPro" id="IPR018957">
    <property type="entry name" value="Znf_C3HC4_RING-type"/>
</dbReference>
<keyword evidence="3" id="KW-0862">Zinc</keyword>
<dbReference type="PROSITE" id="PS00518">
    <property type="entry name" value="ZF_RING_1"/>
    <property type="match status" value="1"/>
</dbReference>
<dbReference type="PROSITE" id="PS50089">
    <property type="entry name" value="ZF_RING_2"/>
    <property type="match status" value="1"/>
</dbReference>
<keyword evidence="2 4" id="KW-0863">Zinc-finger</keyword>
<evidence type="ECO:0000256" key="3">
    <source>
        <dbReference type="ARBA" id="ARBA00022833"/>
    </source>
</evidence>
<evidence type="ECO:0000256" key="4">
    <source>
        <dbReference type="PROSITE-ProRule" id="PRU00175"/>
    </source>
</evidence>
<evidence type="ECO:0000256" key="5">
    <source>
        <dbReference type="SAM" id="MobiDB-lite"/>
    </source>
</evidence>
<dbReference type="InterPro" id="IPR017907">
    <property type="entry name" value="Znf_RING_CS"/>
</dbReference>
<dbReference type="PANTHER" id="PTHR23041:SF78">
    <property type="entry name" value="E3 UBIQUITIN-PROTEIN LIGASE RNF4"/>
    <property type="match status" value="1"/>
</dbReference>
<dbReference type="SMART" id="SM00355">
    <property type="entry name" value="ZnF_C2H2"/>
    <property type="match status" value="4"/>
</dbReference>
<evidence type="ECO:0000256" key="1">
    <source>
        <dbReference type="ARBA" id="ARBA00022723"/>
    </source>
</evidence>
<dbReference type="SMART" id="SM00184">
    <property type="entry name" value="RING"/>
    <property type="match status" value="1"/>
</dbReference>
<dbReference type="InterPro" id="IPR013083">
    <property type="entry name" value="Znf_RING/FYVE/PHD"/>
</dbReference>
<evidence type="ECO:0000256" key="2">
    <source>
        <dbReference type="ARBA" id="ARBA00022771"/>
    </source>
</evidence>
<feature type="region of interest" description="Disordered" evidence="5">
    <location>
        <begin position="253"/>
        <end position="277"/>
    </location>
</feature>
<reference evidence="7 8" key="1">
    <citation type="submission" date="2019-02" db="EMBL/GenBank/DDBJ databases">
        <title>Genome sequencing of the rare red list fungi Antrodiella citrinella (Flaviporus citrinellus).</title>
        <authorList>
            <person name="Buettner E."/>
            <person name="Kellner H."/>
        </authorList>
    </citation>
    <scope>NUCLEOTIDE SEQUENCE [LARGE SCALE GENOMIC DNA]</scope>
    <source>
        <strain evidence="7 8">DSM 108506</strain>
    </source>
</reference>
<name>A0A4S4MRA2_9APHY</name>
<dbReference type="InterPro" id="IPR047134">
    <property type="entry name" value="RNF4"/>
</dbReference>
<dbReference type="PROSITE" id="PS00028">
    <property type="entry name" value="ZINC_FINGER_C2H2_1"/>
    <property type="match status" value="4"/>
</dbReference>
<evidence type="ECO:0000259" key="6">
    <source>
        <dbReference type="PROSITE" id="PS50089"/>
    </source>
</evidence>
<accession>A0A4S4MRA2</accession>
<dbReference type="InterPro" id="IPR001841">
    <property type="entry name" value="Znf_RING"/>
</dbReference>
<keyword evidence="8" id="KW-1185">Reference proteome</keyword>
<dbReference type="EMBL" id="SGPM01000172">
    <property type="protein sequence ID" value="THH28549.1"/>
    <property type="molecule type" value="Genomic_DNA"/>
</dbReference>
<keyword evidence="1" id="KW-0479">Metal-binding</keyword>
<sequence>MDLHFLAKHAQKHCSICAYNVYESDWEDHWTKIPAHRLCKGCDLAFETSESYIQHSAVPHTQLRCKICSATFLNTELLEFHVKKSHNYCNLCDAQFTFYRELAYHSLAKHPESHAKLLKDGGISKCHLCQVVYQTPLALQQHMLAKHAGAKNVAPIVLVDSDNNSVVGPTESPIVNKTLPTQISQAASLRSNSNSSAHSSASAAASLSKAIPVIESHSVSPAPSSISLSSAAISDAVMVKTDAASSDDLLSLRDDQSDVDDDKTSVVSEDLRRDANKAAGPPAPLMVMRCALCKDSPADPVLTMCGHIFCHGCLMPEVSRSLQCPSCKRPLFVRIDVPVS</sequence>
<dbReference type="OrthoDB" id="6333297at2759"/>
<dbReference type="Gene3D" id="3.30.40.10">
    <property type="entry name" value="Zinc/RING finger domain, C3HC4 (zinc finger)"/>
    <property type="match status" value="1"/>
</dbReference>
<proteinExistence type="predicted"/>
<dbReference type="AlphaFoldDB" id="A0A4S4MRA2"/>
<comment type="caution">
    <text evidence="7">The sequence shown here is derived from an EMBL/GenBank/DDBJ whole genome shotgun (WGS) entry which is preliminary data.</text>
</comment>
<evidence type="ECO:0000313" key="8">
    <source>
        <dbReference type="Proteomes" id="UP000308730"/>
    </source>
</evidence>
<dbReference type="InterPro" id="IPR013087">
    <property type="entry name" value="Znf_C2H2_type"/>
</dbReference>
<dbReference type="PANTHER" id="PTHR23041">
    <property type="entry name" value="RING FINGER DOMAIN-CONTAINING"/>
    <property type="match status" value="1"/>
</dbReference>
<evidence type="ECO:0000313" key="7">
    <source>
        <dbReference type="EMBL" id="THH28549.1"/>
    </source>
</evidence>
<dbReference type="Gene3D" id="3.30.160.60">
    <property type="entry name" value="Classic Zinc Finger"/>
    <property type="match status" value="1"/>
</dbReference>
<feature type="domain" description="RING-type" evidence="6">
    <location>
        <begin position="290"/>
        <end position="328"/>
    </location>
</feature>
<protein>
    <recommendedName>
        <fullName evidence="6">RING-type domain-containing protein</fullName>
    </recommendedName>
</protein>
<dbReference type="Pfam" id="PF00097">
    <property type="entry name" value="zf-C3HC4"/>
    <property type="match status" value="1"/>
</dbReference>